<evidence type="ECO:0000313" key="3">
    <source>
        <dbReference type="Proteomes" id="UP000315017"/>
    </source>
</evidence>
<evidence type="ECO:0000256" key="1">
    <source>
        <dbReference type="SAM" id="MobiDB-lite"/>
    </source>
</evidence>
<name>A0A517YCT5_9BACT</name>
<dbReference type="OrthoDB" id="292934at2"/>
<dbReference type="RefSeq" id="WP_145089396.1">
    <property type="nucleotide sequence ID" value="NZ_CP036274.1"/>
</dbReference>
<dbReference type="Proteomes" id="UP000315017">
    <property type="component" value="Chromosome"/>
</dbReference>
<reference evidence="2 3" key="1">
    <citation type="submission" date="2019-02" db="EMBL/GenBank/DDBJ databases">
        <title>Deep-cultivation of Planctomycetes and their phenomic and genomic characterization uncovers novel biology.</title>
        <authorList>
            <person name="Wiegand S."/>
            <person name="Jogler M."/>
            <person name="Boedeker C."/>
            <person name="Pinto D."/>
            <person name="Vollmers J."/>
            <person name="Rivas-Marin E."/>
            <person name="Kohn T."/>
            <person name="Peeters S.H."/>
            <person name="Heuer A."/>
            <person name="Rast P."/>
            <person name="Oberbeckmann S."/>
            <person name="Bunk B."/>
            <person name="Jeske O."/>
            <person name="Meyerdierks A."/>
            <person name="Storesund J.E."/>
            <person name="Kallscheuer N."/>
            <person name="Luecker S."/>
            <person name="Lage O.M."/>
            <person name="Pohl T."/>
            <person name="Merkel B.J."/>
            <person name="Hornburger P."/>
            <person name="Mueller R.-W."/>
            <person name="Bruemmer F."/>
            <person name="Labrenz M."/>
            <person name="Spormann A.M."/>
            <person name="Op den Camp H."/>
            <person name="Overmann J."/>
            <person name="Amann R."/>
            <person name="Jetten M.S.M."/>
            <person name="Mascher T."/>
            <person name="Medema M.H."/>
            <person name="Devos D.P."/>
            <person name="Kaster A.-K."/>
            <person name="Ovreas L."/>
            <person name="Rohde M."/>
            <person name="Galperin M.Y."/>
            <person name="Jogler C."/>
        </authorList>
    </citation>
    <scope>NUCLEOTIDE SEQUENCE [LARGE SCALE GENOMIC DNA]</scope>
    <source>
        <strain evidence="2 3">ETA_A8</strain>
    </source>
</reference>
<dbReference type="InterPro" id="IPR036439">
    <property type="entry name" value="Dockerin_dom_sf"/>
</dbReference>
<dbReference type="Gene3D" id="1.10.1330.10">
    <property type="entry name" value="Dockerin domain"/>
    <property type="match status" value="1"/>
</dbReference>
<accession>A0A517YCT5</accession>
<dbReference type="GO" id="GO:0000272">
    <property type="term" value="P:polysaccharide catabolic process"/>
    <property type="evidence" value="ECO:0007669"/>
    <property type="project" value="InterPro"/>
</dbReference>
<feature type="region of interest" description="Disordered" evidence="1">
    <location>
        <begin position="1"/>
        <end position="29"/>
    </location>
</feature>
<dbReference type="GO" id="GO:0004553">
    <property type="term" value="F:hydrolase activity, hydrolyzing O-glycosyl compounds"/>
    <property type="evidence" value="ECO:0007669"/>
    <property type="project" value="InterPro"/>
</dbReference>
<dbReference type="KEGG" id="aagg:ETAA8_30340"/>
<organism evidence="2 3">
    <name type="scientific">Anatilimnocola aggregata</name>
    <dbReference type="NCBI Taxonomy" id="2528021"/>
    <lineage>
        <taxon>Bacteria</taxon>
        <taxon>Pseudomonadati</taxon>
        <taxon>Planctomycetota</taxon>
        <taxon>Planctomycetia</taxon>
        <taxon>Pirellulales</taxon>
        <taxon>Pirellulaceae</taxon>
        <taxon>Anatilimnocola</taxon>
    </lineage>
</organism>
<proteinExistence type="predicted"/>
<sequence>MPVSKNKPSHSSSLGRNRKQVANDAAKYKPRRATARKVFFESLETRSMMAFTPGDVFASTVLAPQALYDVTGGGDLSAATPVASLGDRTFGQITWSRDLSTAYIALFDSGAVLTVDSTGIVNTFATGLTSPAGIILTSDDRLLVSEYSSGEITNITSGGDFTGVTAYATGLGLPRNMVQLADGRILVGEDSTGQVTDLGVGGDLSAATPFAFGMGNASDIVQSSSGAIYASDRSGQKVFNITAGGDFSAATPFATGRFFVGLTFDGAGRFLATNDNTPDIYDISSGGSFAAATPFATLPAGTSLDSVLDTVPALAGTLVPTLTGGNLVITDSDATGKNNSLTISNNGAAIVITDATETFAGTGGIAGAALSNGGKTLTVPIGSITGMEVIINGMDGNDTLTANVATALGKILTFNGGDPTIAPGDKLVVTGGSHSTGTLNHTNATDGSVVLGASTINYTGLEPVDITGTTITNLVINLPDVAGTPDDTELSLTGGGTILTVTSLVAAHELDNIALAAFTTVTVNARAGDDIIRIDASMSTFNKALTINGGAGADTFVFEASIAAPGTITVNGGIGSDTLDYAAYQVAAVDSAVDVNLTATAANGFSGNVKVGAPTITSFTEIDAVSGNSNTTTDSLTGLNAVSTWTIDEPASSKYVSTGTLNFSNLENLNGGSAADSFAVINPAAVAFTLAGGSGANTLDVSGAGATTVTITNDGVPAGFDGTFGASNFTSIDSFKGAAGSTLIGDDADSTWTINDGVPSTYATAARTANIAGFNNLQGGSAKDTFNVVDNGAIATYSLKGGDGIDAFNFGDANNLTKINNPISVDGETDGATLTLNDQGTNSNVNYSISATTIGRMGGTVTFDDITNLTLNATNGTNTISVTAAPTASGIKTLNGGSGADTLDLTGAGVTAVTITNNNVSAGFDGNFAGVDFTSIDSFVGTTGSSFTGDDADSTWTINDGGTSTYATAARTANISGFNSLQGGAGLDAFNVVNNNTTALYTLKGGAGLDAFNFGVNSLLTSGKNVSVFGEADTANLTLDDTSTNANRNYSLTTTTLARRDAANVLLGEITHDAINNLTLNASNGANKITLTGMPTVTGTVKLNGGTGDDTLEVAGINPAKVTLTALTGVPSTTGFNGTVESSMKSLDFTGVEAITAAAAAGDELVGMDVASTWTIDESAGNTSKYVNNASPARPLRFAGFDTLQGRSFVDTFNVLNNSTTATFSLKGGASLDAFNFGNANKLDGITYPISVDGETASATLTLNDQGDNTNIDYKLNGGQVGRDGNPISYASISTLNLNAGNGSNKFIVLEKPTAGQTIITAGTGNDTLDFTNFKVLGADKGANVALTSIAAAAAVVGGATGKVSVSNVAASDFLSFSAIENFKGSTAATDDTFNGLAGDSEWIINTTTGSTYKQTSTATKTVPIVEFEVLNGGAGKDTFKVQVNNGETFSLNGNAGNDSFLIADGTNVLAGIESLKLNGGINAADLDELTLLDSSQNADKNYKLSPTSIDFEGQSITPSGGTSFNIESIKLQASNGTNTIEVVDGNFGDFNGTSTEAAIITLSHAVNGKSTALTINDTGDTAANTWAIDGERTTRTIPTQSLTVNYKATLLSSYKLNAGEGNDTITIAKVGTLATPAPTTVNAHLGNDSITVRATNHATVINGEDGNDTITLADTTAALSKFDNYAAGLTVNGGNNPAVPTRTVFKGGSTPDDIKFNAKSSVEAQGDTLSLSDFGNSTDPVAKYTITSIQVARTSPTAKTFAYSNIELLNVTANQKITDVTINMPSAAPDLPTVVSVDGGGAPASVDNRVHIIGTVADDKITVGNLETNELNRSQFELTNVTRLWVEGAQGADVIHNRSSVPGLLDGDQTKANAMVQAGNQNDVISSDAQSKQIGAIIYSPVLLGNDGIDFLHTTNSSATGTTFLVGDFFVNNTVPYVFGSGTQTSRIQVVNTGLPAPNTYAQAGDKYSTTHAGISKRNQVLARLDNWIKGKFALIGDPQASSLTVIEWLQAQLPLAVTPLAIAKMYAPINKAIRDFIREPGPATIANPANPTVVTSPTYQPLGKALPSGTLPPDSPLLNGGEAVEEEYYSVMMTNPIEPSDVNFDGRITAFDALAIINELNRKGTRAIDTTPGGEFSGDNVDGTQPINLLDVNGDMMLTAMDALIIINKLNRSETTYEMPAYLNDYSLIDNAEAVQNQQFAEQFTASQSQANSVTDEALLALLAAELDDNDAE</sequence>
<dbReference type="Pfam" id="PF00404">
    <property type="entry name" value="Dockerin_1"/>
    <property type="match status" value="1"/>
</dbReference>
<dbReference type="SUPFAM" id="SSF63829">
    <property type="entry name" value="Calcium-dependent phosphotriesterase"/>
    <property type="match status" value="1"/>
</dbReference>
<keyword evidence="3" id="KW-1185">Reference proteome</keyword>
<gene>
    <name evidence="2" type="ORF">ETAA8_30340</name>
</gene>
<dbReference type="InterPro" id="IPR002105">
    <property type="entry name" value="Dockerin_1_rpt"/>
</dbReference>
<protein>
    <submittedName>
        <fullName evidence="2">Dockerin type I repeat protein</fullName>
    </submittedName>
</protein>
<evidence type="ECO:0000313" key="2">
    <source>
        <dbReference type="EMBL" id="QDU27942.1"/>
    </source>
</evidence>
<dbReference type="PRINTS" id="PR00313">
    <property type="entry name" value="CABNDNGRPT"/>
</dbReference>
<dbReference type="EMBL" id="CP036274">
    <property type="protein sequence ID" value="QDU27942.1"/>
    <property type="molecule type" value="Genomic_DNA"/>
</dbReference>